<comment type="function">
    <text evidence="1">Involved in the assembly of lipopolysaccharide (LPS) at the surface of the outer membrane.</text>
</comment>
<dbReference type="InterPro" id="IPR007543">
    <property type="entry name" value="LptD_C"/>
</dbReference>
<accession>A0AAE3D3A4</accession>
<comment type="caution">
    <text evidence="4">The sequence shown here is derived from an EMBL/GenBank/DDBJ whole genome shotgun (WGS) entry which is preliminary data.</text>
</comment>
<comment type="subunit">
    <text evidence="1">Component of the lipopolysaccharide transport and assembly complex.</text>
</comment>
<dbReference type="AlphaFoldDB" id="A0AAE3D3A4"/>
<keyword evidence="1" id="KW-0732">Signal</keyword>
<keyword evidence="2" id="KW-1133">Transmembrane helix</keyword>
<dbReference type="InterPro" id="IPR020889">
    <property type="entry name" value="LipoPS_assembly_LptD"/>
</dbReference>
<dbReference type="Gene3D" id="2.60.450.10">
    <property type="entry name" value="Lipopolysaccharide (LPS) transport protein A like domain"/>
    <property type="match status" value="1"/>
</dbReference>
<keyword evidence="1 2" id="KW-0472">Membrane</keyword>
<evidence type="ECO:0000256" key="1">
    <source>
        <dbReference type="HAMAP-Rule" id="MF_01411"/>
    </source>
</evidence>
<dbReference type="Pfam" id="PF04453">
    <property type="entry name" value="LptD"/>
    <property type="match status" value="1"/>
</dbReference>
<dbReference type="PANTHER" id="PTHR30189">
    <property type="entry name" value="LPS-ASSEMBLY PROTEIN"/>
    <property type="match status" value="1"/>
</dbReference>
<reference evidence="4" key="1">
    <citation type="submission" date="2021-08" db="EMBL/GenBank/DDBJ databases">
        <title>Hoeflea bacterium WL0058 sp. nov., isolated from the sediment.</title>
        <authorList>
            <person name="Wang L."/>
            <person name="Zhang D."/>
        </authorList>
    </citation>
    <scope>NUCLEOTIDE SEQUENCE</scope>
    <source>
        <strain evidence="4">WL0058</strain>
    </source>
</reference>
<name>A0AAE3D3A4_9HYPH</name>
<feature type="transmembrane region" description="Helical" evidence="2">
    <location>
        <begin position="36"/>
        <end position="57"/>
    </location>
</feature>
<dbReference type="GO" id="GO:0009279">
    <property type="term" value="C:cell outer membrane"/>
    <property type="evidence" value="ECO:0007669"/>
    <property type="project" value="UniProtKB-SubCell"/>
</dbReference>
<protein>
    <recommendedName>
        <fullName evidence="1">LPS-assembly protein LptD</fullName>
    </recommendedName>
</protein>
<dbReference type="GO" id="GO:0043165">
    <property type="term" value="P:Gram-negative-bacterium-type cell outer membrane assembly"/>
    <property type="evidence" value="ECO:0007669"/>
    <property type="project" value="UniProtKB-UniRule"/>
</dbReference>
<proteinExistence type="inferred from homology"/>
<dbReference type="HAMAP" id="MF_01411">
    <property type="entry name" value="LPS_assembly_LptD"/>
    <property type="match status" value="1"/>
</dbReference>
<evidence type="ECO:0000313" key="5">
    <source>
        <dbReference type="Proteomes" id="UP001196509"/>
    </source>
</evidence>
<dbReference type="GO" id="GO:0015920">
    <property type="term" value="P:lipopolysaccharide transport"/>
    <property type="evidence" value="ECO:0007669"/>
    <property type="project" value="InterPro"/>
</dbReference>
<dbReference type="Proteomes" id="UP001196509">
    <property type="component" value="Unassembled WGS sequence"/>
</dbReference>
<dbReference type="EMBL" id="JAICBX010000004">
    <property type="protein sequence ID" value="MBW8639636.1"/>
    <property type="molecule type" value="Genomic_DNA"/>
</dbReference>
<comment type="subcellular location">
    <subcellularLocation>
        <location evidence="1">Cell outer membrane</location>
    </subcellularLocation>
</comment>
<feature type="domain" description="LptD C-terminal" evidence="3">
    <location>
        <begin position="337"/>
        <end position="729"/>
    </location>
</feature>
<evidence type="ECO:0000313" key="4">
    <source>
        <dbReference type="EMBL" id="MBW8639636.1"/>
    </source>
</evidence>
<comment type="caution">
    <text evidence="1">Lacks conserved residue(s) required for the propagation of feature annotation.</text>
</comment>
<sequence>MAACYRCDGAWSNSSSPQGGWVVDLSRSRERKSMRIVGLVTALSAILGGSVAIHPAIAQSPPNSGSGLNINVSPDARLILTANELVYDYDNQIITASGNVQIDYDKYKMVARRLVYDQNSGRLKAYGDIELIEPSGNVIYAQELDVTDDFADGFVNALRIETPDDTYIVADSAQRIGGDQAVFNNGVYTACEVCQDKPKSDKAPLWQVKARRVIQNGQTQTITLQHARFELFGMPIAYIPTLQVPDHTVERKSGFLTPNFQFSSELGFGLTVPYFLVTGPRSDVTIQVTGYTQQGFLGQAEFRRQFDNGAHVLTAAGIYQLNSGAFEEGTVDAENDARGMIASKGDFRINPRWIFGWNVMLQSDKSFSNTYGIEGYRNRTVPSTVYLTGLEGRNFFDLRAFYYDVQSINPQNIAEEQQPIVHPSLDYHKTFDQPMAGGELSFDANILSLTRREAEEYPFYDAYRGVKGTNTRLTTELDWRRTFYTDIGLLLTPILGLRGDVNFLDVDPPLTYPGPFVNSNTVGRYMATAGLEARYPILFSTEHSSHIVEPIAQIFVRPDEQYAGGLPNEDAQSFIFDATNLFEQDKFSGYDRIEGGTRANLGIRYTGTFDNGMSLRGVFGQSFQLAGLNSFATDDLVNVGSSSGLETARSDYVGGIGLDLPNGLTFTTQGRFDEADFSLQRVDVGGSYSGRNFSTAISYTSVVPQPGYGTDTYRHEFKGAASMRFAENWRAFGAIEWDLENDIITNNTLGFGYDDECTAISLAYTQTRDDNEAVDWSIGVKISLRTLGDFNFGRGEDVGYDSKLWDNDDIGSSPFTTVY</sequence>
<keyword evidence="2" id="KW-0812">Transmembrane</keyword>
<dbReference type="GO" id="GO:1990351">
    <property type="term" value="C:transporter complex"/>
    <property type="evidence" value="ECO:0007669"/>
    <property type="project" value="TreeGrafter"/>
</dbReference>
<comment type="similarity">
    <text evidence="1">Belongs to the LptD family.</text>
</comment>
<dbReference type="InterPro" id="IPR050218">
    <property type="entry name" value="LptD"/>
</dbReference>
<organism evidence="4 5">
    <name type="scientific">Flavimaribacter sediminis</name>
    <dbReference type="NCBI Taxonomy" id="2865987"/>
    <lineage>
        <taxon>Bacteria</taxon>
        <taxon>Pseudomonadati</taxon>
        <taxon>Pseudomonadota</taxon>
        <taxon>Alphaproteobacteria</taxon>
        <taxon>Hyphomicrobiales</taxon>
        <taxon>Rhizobiaceae</taxon>
        <taxon>Flavimaribacter</taxon>
    </lineage>
</organism>
<evidence type="ECO:0000256" key="2">
    <source>
        <dbReference type="SAM" id="Phobius"/>
    </source>
</evidence>
<evidence type="ECO:0000259" key="3">
    <source>
        <dbReference type="Pfam" id="PF04453"/>
    </source>
</evidence>
<gene>
    <name evidence="1" type="primary">lptD</name>
    <name evidence="4" type="ORF">K1W69_20755</name>
</gene>
<dbReference type="PANTHER" id="PTHR30189:SF1">
    <property type="entry name" value="LPS-ASSEMBLY PROTEIN LPTD"/>
    <property type="match status" value="1"/>
</dbReference>
<keyword evidence="5" id="KW-1185">Reference proteome</keyword>
<keyword evidence="1" id="KW-0998">Cell outer membrane</keyword>